<gene>
    <name evidence="1" type="ORF">BM613_03545</name>
</gene>
<dbReference type="AlphaFoldDB" id="A0A2U3DAJ2"/>
<protein>
    <submittedName>
        <fullName evidence="1">Uncharacterized protein</fullName>
    </submittedName>
</protein>
<evidence type="ECO:0000313" key="2">
    <source>
        <dbReference type="Proteomes" id="UP000245380"/>
    </source>
</evidence>
<dbReference type="RefSeq" id="WP_109429812.1">
    <property type="nucleotide sequence ID" value="NZ_MPDK01000004.1"/>
</dbReference>
<organism evidence="1 2">
    <name type="scientific">Sulfoacidibacillus thermotolerans</name>
    <name type="common">Acidibacillus sulfuroxidans</name>
    <dbReference type="NCBI Taxonomy" id="1765684"/>
    <lineage>
        <taxon>Bacteria</taxon>
        <taxon>Bacillati</taxon>
        <taxon>Bacillota</taxon>
        <taxon>Bacilli</taxon>
        <taxon>Bacillales</taxon>
        <taxon>Alicyclobacillaceae</taxon>
        <taxon>Sulfoacidibacillus</taxon>
    </lineage>
</organism>
<comment type="caution">
    <text evidence="1">The sequence shown here is derived from an EMBL/GenBank/DDBJ whole genome shotgun (WGS) entry which is preliminary data.</text>
</comment>
<dbReference type="Proteomes" id="UP000245380">
    <property type="component" value="Unassembled WGS sequence"/>
</dbReference>
<accession>A0A2U3DAJ2</accession>
<name>A0A2U3DAJ2_SULT2</name>
<reference evidence="1 2" key="1">
    <citation type="submission" date="2016-11" db="EMBL/GenBank/DDBJ databases">
        <title>Comparative genomics of Acidibacillus ferroxidans species.</title>
        <authorList>
            <person name="Oliveira G."/>
            <person name="Nunes G."/>
            <person name="Oliveira R."/>
            <person name="Araujo F."/>
            <person name="Salim A."/>
            <person name="Scholte L."/>
            <person name="Morais D."/>
            <person name="Nancucheo I."/>
            <person name="Johnson D.B."/>
            <person name="Grail B."/>
            <person name="Bittencourt J."/>
            <person name="Valadares R."/>
        </authorList>
    </citation>
    <scope>NUCLEOTIDE SEQUENCE [LARGE SCALE GENOMIC DNA]</scope>
    <source>
        <strain evidence="1 2">Y002</strain>
    </source>
</reference>
<dbReference type="OrthoDB" id="2989999at2"/>
<evidence type="ECO:0000313" key="1">
    <source>
        <dbReference type="EMBL" id="PWI58310.1"/>
    </source>
</evidence>
<proteinExistence type="predicted"/>
<sequence length="106" mass="12872">MKHVFHYDERLQIEVPTLEQPWEVYSVQERREILEYWEPMRGKIPGVIGDYEAHIQELHEQLQKEEEWDVSLQLMNEISDYASRINDLNILYRMQPDSEIDEPIND</sequence>
<keyword evidence="2" id="KW-1185">Reference proteome</keyword>
<dbReference type="EMBL" id="MPDK01000004">
    <property type="protein sequence ID" value="PWI58310.1"/>
    <property type="molecule type" value="Genomic_DNA"/>
</dbReference>